<dbReference type="AlphaFoldDB" id="A0AAW2G156"/>
<protein>
    <submittedName>
        <fullName evidence="2">Uncharacterized protein</fullName>
    </submittedName>
</protein>
<comment type="caution">
    <text evidence="2">The sequence shown here is derived from an EMBL/GenBank/DDBJ whole genome shotgun (WGS) entry which is preliminary data.</text>
</comment>
<name>A0AAW2G156_9HYME</name>
<sequence length="105" mass="11816">MHDAPRACSSSQMGRDESSFIAALDTRERTPVKKKSYKKRPKTGGTPETTDEPAAVRICIVSACDTFFHFFPTGMSGWCSFDESLPLDCYLKQKKLYLISKNNEN</sequence>
<dbReference type="EMBL" id="JADYXP020000006">
    <property type="protein sequence ID" value="KAL0122016.1"/>
    <property type="molecule type" value="Genomic_DNA"/>
</dbReference>
<feature type="region of interest" description="Disordered" evidence="1">
    <location>
        <begin position="1"/>
        <end position="50"/>
    </location>
</feature>
<organism evidence="2 3">
    <name type="scientific">Cardiocondyla obscurior</name>
    <dbReference type="NCBI Taxonomy" id="286306"/>
    <lineage>
        <taxon>Eukaryota</taxon>
        <taxon>Metazoa</taxon>
        <taxon>Ecdysozoa</taxon>
        <taxon>Arthropoda</taxon>
        <taxon>Hexapoda</taxon>
        <taxon>Insecta</taxon>
        <taxon>Pterygota</taxon>
        <taxon>Neoptera</taxon>
        <taxon>Endopterygota</taxon>
        <taxon>Hymenoptera</taxon>
        <taxon>Apocrita</taxon>
        <taxon>Aculeata</taxon>
        <taxon>Formicoidea</taxon>
        <taxon>Formicidae</taxon>
        <taxon>Myrmicinae</taxon>
        <taxon>Cardiocondyla</taxon>
    </lineage>
</organism>
<reference evidence="2 3" key="1">
    <citation type="submission" date="2023-03" db="EMBL/GenBank/DDBJ databases">
        <title>High recombination rates correlate with genetic variation in Cardiocondyla obscurior ants.</title>
        <authorList>
            <person name="Errbii M."/>
        </authorList>
    </citation>
    <scope>NUCLEOTIDE SEQUENCE [LARGE SCALE GENOMIC DNA]</scope>
    <source>
        <strain evidence="2">Alpha-2009</strain>
        <tissue evidence="2">Whole body</tissue>
    </source>
</reference>
<dbReference type="Proteomes" id="UP001430953">
    <property type="component" value="Unassembled WGS sequence"/>
</dbReference>
<accession>A0AAW2G156</accession>
<evidence type="ECO:0000313" key="3">
    <source>
        <dbReference type="Proteomes" id="UP001430953"/>
    </source>
</evidence>
<gene>
    <name evidence="2" type="ORF">PUN28_007068</name>
</gene>
<proteinExistence type="predicted"/>
<keyword evidence="3" id="KW-1185">Reference proteome</keyword>
<evidence type="ECO:0000313" key="2">
    <source>
        <dbReference type="EMBL" id="KAL0122016.1"/>
    </source>
</evidence>
<evidence type="ECO:0000256" key="1">
    <source>
        <dbReference type="SAM" id="MobiDB-lite"/>
    </source>
</evidence>
<feature type="compositionally biased region" description="Basic residues" evidence="1">
    <location>
        <begin position="32"/>
        <end position="42"/>
    </location>
</feature>